<reference evidence="3" key="2">
    <citation type="journal article" date="2020" name="Microorganisms">
        <title>Osmotic Adaptation and Compatible Solute Biosynthesis of Phototrophic Bacteria as Revealed from Genome Analyses.</title>
        <authorList>
            <person name="Imhoff J.F."/>
            <person name="Rahn T."/>
            <person name="Kunzel S."/>
            <person name="Keller A."/>
            <person name="Neulinger S.C."/>
        </authorList>
    </citation>
    <scope>NUCLEOTIDE SEQUENCE</scope>
    <source>
        <strain evidence="3">DSM 11080</strain>
    </source>
</reference>
<dbReference type="PANTHER" id="PTHR30336">
    <property type="entry name" value="INNER MEMBRANE PROTEIN, PROBABLE PERMEASE"/>
    <property type="match status" value="1"/>
</dbReference>
<dbReference type="InterPro" id="IPR014729">
    <property type="entry name" value="Rossmann-like_a/b/a_fold"/>
</dbReference>
<dbReference type="AlphaFoldDB" id="A0AAJ0U7P1"/>
<keyword evidence="1" id="KW-0472">Membrane</keyword>
<dbReference type="GO" id="GO:0043164">
    <property type="term" value="P:Gram-negative-bacterium-type cell wall biogenesis"/>
    <property type="evidence" value="ECO:0007669"/>
    <property type="project" value="TreeGrafter"/>
</dbReference>
<dbReference type="GO" id="GO:0000270">
    <property type="term" value="P:peptidoglycan metabolic process"/>
    <property type="evidence" value="ECO:0007669"/>
    <property type="project" value="TreeGrafter"/>
</dbReference>
<evidence type="ECO:0000259" key="2">
    <source>
        <dbReference type="Pfam" id="PF02698"/>
    </source>
</evidence>
<keyword evidence="1" id="KW-1133">Transmembrane helix</keyword>
<dbReference type="Proteomes" id="UP001296776">
    <property type="component" value="Unassembled WGS sequence"/>
</dbReference>
<evidence type="ECO:0000313" key="3">
    <source>
        <dbReference type="EMBL" id="MBK1706829.1"/>
    </source>
</evidence>
<feature type="domain" description="DUF218" evidence="2">
    <location>
        <begin position="82"/>
        <end position="248"/>
    </location>
</feature>
<organism evidence="3 4">
    <name type="scientific">Halochromatium glycolicum</name>
    <dbReference type="NCBI Taxonomy" id="85075"/>
    <lineage>
        <taxon>Bacteria</taxon>
        <taxon>Pseudomonadati</taxon>
        <taxon>Pseudomonadota</taxon>
        <taxon>Gammaproteobacteria</taxon>
        <taxon>Chromatiales</taxon>
        <taxon>Chromatiaceae</taxon>
        <taxon>Halochromatium</taxon>
    </lineage>
</organism>
<evidence type="ECO:0000313" key="4">
    <source>
        <dbReference type="Proteomes" id="UP001296776"/>
    </source>
</evidence>
<proteinExistence type="predicted"/>
<keyword evidence="4" id="KW-1185">Reference proteome</keyword>
<dbReference type="InterPro" id="IPR003848">
    <property type="entry name" value="DUF218"/>
</dbReference>
<protein>
    <recommendedName>
        <fullName evidence="2">DUF218 domain-containing protein</fullName>
    </recommendedName>
</protein>
<dbReference type="PANTHER" id="PTHR30336:SF4">
    <property type="entry name" value="ENVELOPE BIOGENESIS FACTOR ELYC"/>
    <property type="match status" value="1"/>
</dbReference>
<feature type="transmembrane region" description="Helical" evidence="1">
    <location>
        <begin position="12"/>
        <end position="33"/>
    </location>
</feature>
<evidence type="ECO:0000256" key="1">
    <source>
        <dbReference type="SAM" id="Phobius"/>
    </source>
</evidence>
<reference evidence="3" key="1">
    <citation type="submission" date="2017-08" db="EMBL/GenBank/DDBJ databases">
        <authorList>
            <person name="Imhoff J.F."/>
            <person name="Rahn T."/>
            <person name="Kuenzel S."/>
            <person name="Neulinger S.C."/>
        </authorList>
    </citation>
    <scope>NUCLEOTIDE SEQUENCE</scope>
    <source>
        <strain evidence="3">DSM 11080</strain>
    </source>
</reference>
<dbReference type="InterPro" id="IPR051599">
    <property type="entry name" value="Cell_Envelope_Assoc"/>
</dbReference>
<gene>
    <name evidence="3" type="ORF">CKO40_20370</name>
</gene>
<name>A0AAJ0U7P1_9GAMM</name>
<comment type="caution">
    <text evidence="3">The sequence shown here is derived from an EMBL/GenBank/DDBJ whole genome shotgun (WGS) entry which is preliminary data.</text>
</comment>
<dbReference type="Pfam" id="PF02698">
    <property type="entry name" value="DUF218"/>
    <property type="match status" value="1"/>
</dbReference>
<keyword evidence="1" id="KW-0812">Transmembrane</keyword>
<dbReference type="Gene3D" id="3.40.50.620">
    <property type="entry name" value="HUPs"/>
    <property type="match status" value="1"/>
</dbReference>
<feature type="transmembrane region" description="Helical" evidence="1">
    <location>
        <begin position="39"/>
        <end position="59"/>
    </location>
</feature>
<sequence>MSDWLDLQRLATALVMPLPLGLLIALFGLVLVWRLRWLGVLGVGLGLGLIGVCALPVVADGLLGRLESAYPPQAAEACAPADAIVVLGGAVRPRLIADVRARLHWGSDRVWEAARLYHAGCAPLVVVSAGGKIVPPIAEVEAEAIAGLLIELGVPRSALRLERASRNTLGNAHFSRALLSPTGARRVLLVTSAWHLRRAVALFERVGLEVVPVGADYRAFSRCRGLRCWVPSAEALEASGLAVKEYLGYLVQVRWR</sequence>
<dbReference type="EMBL" id="NRSJ01000053">
    <property type="protein sequence ID" value="MBK1706829.1"/>
    <property type="molecule type" value="Genomic_DNA"/>
</dbReference>
<accession>A0AAJ0U7P1</accession>
<dbReference type="GO" id="GO:0005886">
    <property type="term" value="C:plasma membrane"/>
    <property type="evidence" value="ECO:0007669"/>
    <property type="project" value="TreeGrafter"/>
</dbReference>
<dbReference type="CDD" id="cd06259">
    <property type="entry name" value="YdcF-like"/>
    <property type="match status" value="1"/>
</dbReference>